<keyword evidence="3" id="KW-0597">Phosphoprotein</keyword>
<keyword evidence="4" id="KW-0677">Repeat</keyword>
<dbReference type="GO" id="GO:0030018">
    <property type="term" value="C:Z disc"/>
    <property type="evidence" value="ECO:0007669"/>
    <property type="project" value="UniProtKB-SubCell"/>
</dbReference>
<dbReference type="GO" id="GO:0004672">
    <property type="term" value="F:protein kinase activity"/>
    <property type="evidence" value="ECO:0007669"/>
    <property type="project" value="TreeGrafter"/>
</dbReference>
<dbReference type="Gene3D" id="2.60.40.10">
    <property type="entry name" value="Immunoglobulins"/>
    <property type="match status" value="2"/>
</dbReference>
<evidence type="ECO:0000256" key="6">
    <source>
        <dbReference type="ARBA" id="ARBA00023203"/>
    </source>
</evidence>
<dbReference type="SMART" id="SM00408">
    <property type="entry name" value="IGc2"/>
    <property type="match status" value="2"/>
</dbReference>
<evidence type="ECO:0000313" key="11">
    <source>
        <dbReference type="Ensembl" id="ENSHHUP00000023768.1"/>
    </source>
</evidence>
<dbReference type="CDD" id="cd05892">
    <property type="entry name" value="IgI_Myotilin_C"/>
    <property type="match status" value="1"/>
</dbReference>
<dbReference type="PANTHER" id="PTHR47633:SF4">
    <property type="entry name" value="MYOPALLADIN ISOFORM X1"/>
    <property type="match status" value="1"/>
</dbReference>
<evidence type="ECO:0000313" key="12">
    <source>
        <dbReference type="Proteomes" id="UP000314982"/>
    </source>
</evidence>
<reference evidence="12" key="1">
    <citation type="submission" date="2018-06" db="EMBL/GenBank/DDBJ databases">
        <title>Genome assembly of Danube salmon.</title>
        <authorList>
            <person name="Macqueen D.J."/>
            <person name="Gundappa M.K."/>
        </authorList>
    </citation>
    <scope>NUCLEOTIDE SEQUENCE [LARGE SCALE GENOMIC DNA]</scope>
</reference>
<evidence type="ECO:0000259" key="10">
    <source>
        <dbReference type="PROSITE" id="PS50835"/>
    </source>
</evidence>
<protein>
    <recommendedName>
        <fullName evidence="10">Ig-like domain-containing protein</fullName>
    </recommendedName>
</protein>
<dbReference type="InterPro" id="IPR003599">
    <property type="entry name" value="Ig_sub"/>
</dbReference>
<evidence type="ECO:0000256" key="7">
    <source>
        <dbReference type="ARBA" id="ARBA00023319"/>
    </source>
</evidence>
<organism evidence="11 12">
    <name type="scientific">Hucho hucho</name>
    <name type="common">huchen</name>
    <dbReference type="NCBI Taxonomy" id="62062"/>
    <lineage>
        <taxon>Eukaryota</taxon>
        <taxon>Metazoa</taxon>
        <taxon>Chordata</taxon>
        <taxon>Craniata</taxon>
        <taxon>Vertebrata</taxon>
        <taxon>Euteleostomi</taxon>
        <taxon>Actinopterygii</taxon>
        <taxon>Neopterygii</taxon>
        <taxon>Teleostei</taxon>
        <taxon>Protacanthopterygii</taxon>
        <taxon>Salmoniformes</taxon>
        <taxon>Salmonidae</taxon>
        <taxon>Salmoninae</taxon>
        <taxon>Hucho</taxon>
    </lineage>
</organism>
<dbReference type="AlphaFoldDB" id="A0A4W5LD41"/>
<dbReference type="Proteomes" id="UP000314982">
    <property type="component" value="Unassembled WGS sequence"/>
</dbReference>
<reference evidence="11" key="3">
    <citation type="submission" date="2025-09" db="UniProtKB">
        <authorList>
            <consortium name="Ensembl"/>
        </authorList>
    </citation>
    <scope>IDENTIFICATION</scope>
</reference>
<feature type="compositionally biased region" description="Basic and acidic residues" evidence="9">
    <location>
        <begin position="95"/>
        <end position="115"/>
    </location>
</feature>
<dbReference type="STRING" id="62062.ENSHHUP00000023768"/>
<dbReference type="GO" id="GO:0003779">
    <property type="term" value="F:actin binding"/>
    <property type="evidence" value="ECO:0007669"/>
    <property type="project" value="UniProtKB-KW"/>
</dbReference>
<dbReference type="GeneTree" id="ENSGT00940000153441"/>
<keyword evidence="12" id="KW-1185">Reference proteome</keyword>
<keyword evidence="6" id="KW-0009">Actin-binding</keyword>
<sequence length="365" mass="40681">QTLSSESTVSVSVLRCVNVSAFPRKQSRGTPRLASDSDIQGTKDAVIQDLERKLRFKEERMSNGQQRLTYEEKMARRLLGADNAATVLNTQQQDEEPRSRSRDSGDENESIQERHFRPHFLQAPGDLIVQEGKLCRMDCKVSGLPTPDLIWQLNGQTIRPDSAHKMLVRENGVHSLVIEPVSSRDAGIYTCIASNRAGQNSFNLELIVAEIHKAPSFIEKLQNTAVAEGNPVRLECRVSAVPYPKIFWKKENESFTHNTDRISMHQDNCGYLCMIIQPAMKEDAGWYTVSAKNDAGIVSSTARLDVHRPNVKGKITQPNTPKPKKVRPSTSRYAALTERGLDVKAAFFPDSSPLQPGGLVESDDL</sequence>
<keyword evidence="5" id="KW-1015">Disulfide bond</keyword>
<accession>A0A4W5LD41</accession>
<feature type="domain" description="Ig-like" evidence="10">
    <location>
        <begin position="118"/>
        <end position="209"/>
    </location>
</feature>
<comment type="similarity">
    <text evidence="8">Belongs to the myotilin/palladin family.</text>
</comment>
<dbReference type="InterPro" id="IPR013098">
    <property type="entry name" value="Ig_I-set"/>
</dbReference>
<reference evidence="11" key="2">
    <citation type="submission" date="2025-08" db="UniProtKB">
        <authorList>
            <consortium name="Ensembl"/>
        </authorList>
    </citation>
    <scope>IDENTIFICATION</scope>
</reference>
<evidence type="ECO:0000256" key="5">
    <source>
        <dbReference type="ARBA" id="ARBA00023157"/>
    </source>
</evidence>
<dbReference type="Ensembl" id="ENSHHUT00000024662.1">
    <property type="protein sequence ID" value="ENSHHUP00000023768.1"/>
    <property type="gene ID" value="ENSHHUG00000014899.1"/>
</dbReference>
<evidence type="ECO:0000256" key="1">
    <source>
        <dbReference type="ARBA" id="ARBA00004216"/>
    </source>
</evidence>
<dbReference type="PROSITE" id="PS50835">
    <property type="entry name" value="IG_LIKE"/>
    <property type="match status" value="2"/>
</dbReference>
<feature type="region of interest" description="Disordered" evidence="9">
    <location>
        <begin position="311"/>
        <end position="330"/>
    </location>
</feature>
<name>A0A4W5LD41_9TELE</name>
<dbReference type="InterPro" id="IPR013783">
    <property type="entry name" value="Ig-like_fold"/>
</dbReference>
<feature type="domain" description="Ig-like" evidence="10">
    <location>
        <begin position="215"/>
        <end position="305"/>
    </location>
</feature>
<evidence type="ECO:0000256" key="3">
    <source>
        <dbReference type="ARBA" id="ARBA00022553"/>
    </source>
</evidence>
<feature type="region of interest" description="Disordered" evidence="9">
    <location>
        <begin position="82"/>
        <end position="116"/>
    </location>
</feature>
<evidence type="ECO:0000256" key="9">
    <source>
        <dbReference type="SAM" id="MobiDB-lite"/>
    </source>
</evidence>
<dbReference type="InterPro" id="IPR036179">
    <property type="entry name" value="Ig-like_dom_sf"/>
</dbReference>
<dbReference type="FunFam" id="2.60.40.10:FF:001108">
    <property type="entry name" value="palladin isoform X2"/>
    <property type="match status" value="1"/>
</dbReference>
<evidence type="ECO:0000256" key="2">
    <source>
        <dbReference type="ARBA" id="ARBA00022490"/>
    </source>
</evidence>
<evidence type="ECO:0000256" key="8">
    <source>
        <dbReference type="ARBA" id="ARBA00061540"/>
    </source>
</evidence>
<dbReference type="Pfam" id="PF07679">
    <property type="entry name" value="I-set"/>
    <property type="match status" value="2"/>
</dbReference>
<dbReference type="InterPro" id="IPR007110">
    <property type="entry name" value="Ig-like_dom"/>
</dbReference>
<keyword evidence="2" id="KW-0963">Cytoplasm</keyword>
<comment type="subcellular location">
    <subcellularLocation>
        <location evidence="1">Cytoplasm</location>
        <location evidence="1">Myofibril</location>
        <location evidence="1">Sarcomere</location>
        <location evidence="1">Z line</location>
    </subcellularLocation>
</comment>
<dbReference type="InterPro" id="IPR003598">
    <property type="entry name" value="Ig_sub2"/>
</dbReference>
<keyword evidence="7" id="KW-0393">Immunoglobulin domain</keyword>
<dbReference type="SMART" id="SM00409">
    <property type="entry name" value="IG"/>
    <property type="match status" value="2"/>
</dbReference>
<dbReference type="FunFam" id="2.60.40.10:FF:000761">
    <property type="entry name" value="palladin isoform X2"/>
    <property type="match status" value="1"/>
</dbReference>
<evidence type="ECO:0000256" key="4">
    <source>
        <dbReference type="ARBA" id="ARBA00022737"/>
    </source>
</evidence>
<dbReference type="SUPFAM" id="SSF48726">
    <property type="entry name" value="Immunoglobulin"/>
    <property type="match status" value="2"/>
</dbReference>
<proteinExistence type="inferred from homology"/>
<dbReference type="PANTHER" id="PTHR47633">
    <property type="entry name" value="IMMUNOGLOBULIN"/>
    <property type="match status" value="1"/>
</dbReference>